<dbReference type="InterPro" id="IPR007157">
    <property type="entry name" value="PspA_VIPP1"/>
</dbReference>
<protein>
    <submittedName>
        <fullName evidence="4">PspA/IM30 family protein</fullName>
    </submittedName>
</protein>
<keyword evidence="5" id="KW-1185">Reference proteome</keyword>
<accession>A0A931NDS3</accession>
<feature type="region of interest" description="Disordered" evidence="3">
    <location>
        <begin position="191"/>
        <end position="221"/>
    </location>
</feature>
<dbReference type="PANTHER" id="PTHR31088:SF9">
    <property type="entry name" value="PHAGE SHOCK PROTEIN A"/>
    <property type="match status" value="1"/>
</dbReference>
<evidence type="ECO:0000313" key="4">
    <source>
        <dbReference type="EMBL" id="MBH9576947.1"/>
    </source>
</evidence>
<proteinExistence type="inferred from homology"/>
<dbReference type="Proteomes" id="UP000613266">
    <property type="component" value="Unassembled WGS sequence"/>
</dbReference>
<dbReference type="AlphaFoldDB" id="A0A931NDS3"/>
<sequence>MPNAIRHMLTSLRASVQELGETLLGPELDAQRLQSAQADLRDARQHLETLLTQQLRLGREQEQGAQETARLEDLATKALAQGREDLAEALADRILAQQADAQARLQQLELLGTQAQQLRTQIQAAEARLREFERELQMAETRAAVARTTRTVADQLADGAALRRLRERRQAEADRSAAAAQMAGEDALERQLVEAGLMPDPATEPRRRLLERLRARSQDLR</sequence>
<dbReference type="RefSeq" id="WP_198110622.1">
    <property type="nucleotide sequence ID" value="NZ_JAEDAK010000005.1"/>
</dbReference>
<comment type="similarity">
    <text evidence="1">Belongs to the PspA/Vipp/IM30 family.</text>
</comment>
<evidence type="ECO:0000256" key="1">
    <source>
        <dbReference type="ARBA" id="ARBA00043985"/>
    </source>
</evidence>
<name>A0A931NDS3_9BURK</name>
<dbReference type="EMBL" id="JAEDAK010000005">
    <property type="protein sequence ID" value="MBH9576947.1"/>
    <property type="molecule type" value="Genomic_DNA"/>
</dbReference>
<reference evidence="4" key="1">
    <citation type="submission" date="2020-12" db="EMBL/GenBank/DDBJ databases">
        <title>The genome sequence of Inhella sp. 1Y17.</title>
        <authorList>
            <person name="Liu Y."/>
        </authorList>
    </citation>
    <scope>NUCLEOTIDE SEQUENCE</scope>
    <source>
        <strain evidence="4">1Y17</strain>
    </source>
</reference>
<dbReference type="PANTHER" id="PTHR31088">
    <property type="entry name" value="MEMBRANE-ASSOCIATED PROTEIN VIPP1, CHLOROPLASTIC"/>
    <property type="match status" value="1"/>
</dbReference>
<evidence type="ECO:0000313" key="5">
    <source>
        <dbReference type="Proteomes" id="UP000613266"/>
    </source>
</evidence>
<keyword evidence="2" id="KW-0175">Coiled coil</keyword>
<feature type="coiled-coil region" evidence="2">
    <location>
        <begin position="91"/>
        <end position="149"/>
    </location>
</feature>
<organism evidence="4 5">
    <name type="scientific">Inhella proteolytica</name>
    <dbReference type="NCBI Taxonomy" id="2795029"/>
    <lineage>
        <taxon>Bacteria</taxon>
        <taxon>Pseudomonadati</taxon>
        <taxon>Pseudomonadota</taxon>
        <taxon>Betaproteobacteria</taxon>
        <taxon>Burkholderiales</taxon>
        <taxon>Sphaerotilaceae</taxon>
        <taxon>Inhella</taxon>
    </lineage>
</organism>
<evidence type="ECO:0000256" key="2">
    <source>
        <dbReference type="SAM" id="Coils"/>
    </source>
</evidence>
<comment type="caution">
    <text evidence="4">The sequence shown here is derived from an EMBL/GenBank/DDBJ whole genome shotgun (WGS) entry which is preliminary data.</text>
</comment>
<evidence type="ECO:0000256" key="3">
    <source>
        <dbReference type="SAM" id="MobiDB-lite"/>
    </source>
</evidence>
<feature type="compositionally biased region" description="Basic and acidic residues" evidence="3">
    <location>
        <begin position="203"/>
        <end position="221"/>
    </location>
</feature>
<dbReference type="Pfam" id="PF04012">
    <property type="entry name" value="PspA_IM30"/>
    <property type="match status" value="1"/>
</dbReference>
<gene>
    <name evidence="4" type="ORF">I7X39_08515</name>
</gene>